<gene>
    <name evidence="2" type="ORF">EII11_02130</name>
</gene>
<proteinExistence type="predicted"/>
<name>A0A3P1SHM3_9ACTO</name>
<dbReference type="RefSeq" id="WP_124868067.1">
    <property type="nucleotide sequence ID" value="NZ_RQZF01000001.1"/>
</dbReference>
<dbReference type="GO" id="GO:0006950">
    <property type="term" value="P:response to stress"/>
    <property type="evidence" value="ECO:0007669"/>
    <property type="project" value="TreeGrafter"/>
</dbReference>
<sequence length="149" mass="16673">MATNEDWETWKSYLFTASRILAGAETQLQAEANISLSDFDVLVTLHSAPDHSLSMSCLKETVLVTTSGLSRSVSRLHSRGWLLKESAPHDKRQITVTLTPEGKHALLEIQPIHYSYVRERFFEALSAKDQRALGLALTHLSDHLLSENS</sequence>
<dbReference type="InterPro" id="IPR036390">
    <property type="entry name" value="WH_DNA-bd_sf"/>
</dbReference>
<keyword evidence="3" id="KW-1185">Reference proteome</keyword>
<dbReference type="PANTHER" id="PTHR33164:SF43">
    <property type="entry name" value="HTH-TYPE TRANSCRIPTIONAL REPRESSOR YETL"/>
    <property type="match status" value="1"/>
</dbReference>
<dbReference type="EMBL" id="RQZF01000001">
    <property type="protein sequence ID" value="RRC96460.1"/>
    <property type="molecule type" value="Genomic_DNA"/>
</dbReference>
<dbReference type="GO" id="GO:0003700">
    <property type="term" value="F:DNA-binding transcription factor activity"/>
    <property type="evidence" value="ECO:0007669"/>
    <property type="project" value="InterPro"/>
</dbReference>
<dbReference type="Proteomes" id="UP000280444">
    <property type="component" value="Unassembled WGS sequence"/>
</dbReference>
<dbReference type="InterPro" id="IPR000835">
    <property type="entry name" value="HTH_MarR-typ"/>
</dbReference>
<dbReference type="SMART" id="SM00347">
    <property type="entry name" value="HTH_MARR"/>
    <property type="match status" value="1"/>
</dbReference>
<organism evidence="2 3">
    <name type="scientific">Schaalia canis</name>
    <dbReference type="NCBI Taxonomy" id="100469"/>
    <lineage>
        <taxon>Bacteria</taxon>
        <taxon>Bacillati</taxon>
        <taxon>Actinomycetota</taxon>
        <taxon>Actinomycetes</taxon>
        <taxon>Actinomycetales</taxon>
        <taxon>Actinomycetaceae</taxon>
        <taxon>Schaalia</taxon>
    </lineage>
</organism>
<dbReference type="OrthoDB" id="3254910at2"/>
<dbReference type="AlphaFoldDB" id="A0A3P1SHM3"/>
<dbReference type="Pfam" id="PF12802">
    <property type="entry name" value="MarR_2"/>
    <property type="match status" value="1"/>
</dbReference>
<dbReference type="PANTHER" id="PTHR33164">
    <property type="entry name" value="TRANSCRIPTIONAL REGULATOR, MARR FAMILY"/>
    <property type="match status" value="1"/>
</dbReference>
<evidence type="ECO:0000259" key="1">
    <source>
        <dbReference type="PROSITE" id="PS50995"/>
    </source>
</evidence>
<evidence type="ECO:0000313" key="2">
    <source>
        <dbReference type="EMBL" id="RRC96460.1"/>
    </source>
</evidence>
<evidence type="ECO:0000313" key="3">
    <source>
        <dbReference type="Proteomes" id="UP000280444"/>
    </source>
</evidence>
<accession>A0A3P1SHM3</accession>
<dbReference type="InterPro" id="IPR039422">
    <property type="entry name" value="MarR/SlyA-like"/>
</dbReference>
<dbReference type="InterPro" id="IPR036388">
    <property type="entry name" value="WH-like_DNA-bd_sf"/>
</dbReference>
<comment type="caution">
    <text evidence="2">The sequence shown here is derived from an EMBL/GenBank/DDBJ whole genome shotgun (WGS) entry which is preliminary data.</text>
</comment>
<dbReference type="Gene3D" id="1.10.10.10">
    <property type="entry name" value="Winged helix-like DNA-binding domain superfamily/Winged helix DNA-binding domain"/>
    <property type="match status" value="1"/>
</dbReference>
<protein>
    <submittedName>
        <fullName evidence="2">MarR family transcriptional regulator</fullName>
    </submittedName>
</protein>
<dbReference type="PROSITE" id="PS50995">
    <property type="entry name" value="HTH_MARR_2"/>
    <property type="match status" value="1"/>
</dbReference>
<feature type="domain" description="HTH marR-type" evidence="1">
    <location>
        <begin position="1"/>
        <end position="142"/>
    </location>
</feature>
<dbReference type="SUPFAM" id="SSF46785">
    <property type="entry name" value="Winged helix' DNA-binding domain"/>
    <property type="match status" value="1"/>
</dbReference>
<reference evidence="2 3" key="1">
    <citation type="submission" date="2018-11" db="EMBL/GenBank/DDBJ databases">
        <title>Genomes From Bacteria Associated with the Canine Oral Cavity: a Test Case for Automated Genome-Based Taxonomic Assignment.</title>
        <authorList>
            <person name="Coil D.A."/>
            <person name="Jospin G."/>
            <person name="Darling A.E."/>
            <person name="Wallis C."/>
            <person name="Davis I.J."/>
            <person name="Harris S."/>
            <person name="Eisen J.A."/>
            <person name="Holcombe L.J."/>
            <person name="O'Flynn C."/>
        </authorList>
    </citation>
    <scope>NUCLEOTIDE SEQUENCE [LARGE SCALE GENOMIC DNA]</scope>
    <source>
        <strain evidence="2 3">OH770</strain>
    </source>
</reference>